<feature type="region of interest" description="Disordered" evidence="1">
    <location>
        <begin position="72"/>
        <end position="91"/>
    </location>
</feature>
<dbReference type="Gene3D" id="3.40.33.10">
    <property type="entry name" value="CAP"/>
    <property type="match status" value="1"/>
</dbReference>
<dbReference type="RefSeq" id="WP_147666209.1">
    <property type="nucleotide sequence ID" value="NZ_VDUW01000002.1"/>
</dbReference>
<organism evidence="4 5">
    <name type="scientific">Cerasibacillus terrae</name>
    <dbReference type="NCBI Taxonomy" id="2498845"/>
    <lineage>
        <taxon>Bacteria</taxon>
        <taxon>Bacillati</taxon>
        <taxon>Bacillota</taxon>
        <taxon>Bacilli</taxon>
        <taxon>Bacillales</taxon>
        <taxon>Bacillaceae</taxon>
        <taxon>Cerasibacillus</taxon>
    </lineage>
</organism>
<proteinExistence type="predicted"/>
<dbReference type="GO" id="GO:0008233">
    <property type="term" value="F:peptidase activity"/>
    <property type="evidence" value="ECO:0007669"/>
    <property type="project" value="UniProtKB-KW"/>
</dbReference>
<dbReference type="OrthoDB" id="9783944at2"/>
<comment type="caution">
    <text evidence="4">The sequence shown here is derived from an EMBL/GenBank/DDBJ whole genome shotgun (WGS) entry which is preliminary data.</text>
</comment>
<keyword evidence="4" id="KW-0645">Protease</keyword>
<evidence type="ECO:0000259" key="3">
    <source>
        <dbReference type="Pfam" id="PF14504"/>
    </source>
</evidence>
<dbReference type="SUPFAM" id="SSF55797">
    <property type="entry name" value="PR-1-like"/>
    <property type="match status" value="1"/>
</dbReference>
<dbReference type="Pfam" id="PF14504">
    <property type="entry name" value="CAP_assoc_N"/>
    <property type="match status" value="1"/>
</dbReference>
<gene>
    <name evidence="4" type="ORF">FHP05_05410</name>
</gene>
<dbReference type="InterPro" id="IPR029410">
    <property type="entry name" value="CAP_assoc"/>
</dbReference>
<dbReference type="InterPro" id="IPR014044">
    <property type="entry name" value="CAP_dom"/>
</dbReference>
<dbReference type="InterPro" id="IPR035940">
    <property type="entry name" value="CAP_sf"/>
</dbReference>
<evidence type="ECO:0000313" key="4">
    <source>
        <dbReference type="EMBL" id="TXL66809.1"/>
    </source>
</evidence>
<dbReference type="PANTHER" id="PTHR31157">
    <property type="entry name" value="SCP DOMAIN-CONTAINING PROTEIN"/>
    <property type="match status" value="1"/>
</dbReference>
<accession>A0A5C8NZQ6</accession>
<dbReference type="Pfam" id="PF00188">
    <property type="entry name" value="CAP"/>
    <property type="match status" value="1"/>
</dbReference>
<dbReference type="Proteomes" id="UP000321574">
    <property type="component" value="Unassembled WGS sequence"/>
</dbReference>
<dbReference type="CDD" id="cd05379">
    <property type="entry name" value="CAP_bacterial"/>
    <property type="match status" value="1"/>
</dbReference>
<dbReference type="EMBL" id="VDUW01000002">
    <property type="protein sequence ID" value="TXL66809.1"/>
    <property type="molecule type" value="Genomic_DNA"/>
</dbReference>
<keyword evidence="5" id="KW-1185">Reference proteome</keyword>
<dbReference type="AlphaFoldDB" id="A0A5C8NZQ6"/>
<feature type="domain" description="SCP" evidence="2">
    <location>
        <begin position="257"/>
        <end position="370"/>
    </location>
</feature>
<dbReference type="GO" id="GO:0006508">
    <property type="term" value="P:proteolysis"/>
    <property type="evidence" value="ECO:0007669"/>
    <property type="project" value="UniProtKB-KW"/>
</dbReference>
<reference evidence="4 5" key="1">
    <citation type="submission" date="2019-06" db="EMBL/GenBank/DDBJ databases">
        <title>Cerasibacillus sp. nov., isolated from maize field.</title>
        <authorList>
            <person name="Lin S.-Y."/>
            <person name="Tsai C.-F."/>
            <person name="Young C.-C."/>
        </authorList>
    </citation>
    <scope>NUCLEOTIDE SEQUENCE [LARGE SCALE GENOMIC DNA]</scope>
    <source>
        <strain evidence="4 5">CC-CFT480</strain>
    </source>
</reference>
<evidence type="ECO:0000259" key="2">
    <source>
        <dbReference type="Pfam" id="PF00188"/>
    </source>
</evidence>
<sequence>MRFLRKIVVIVLILGLFWFFYGNTYQQSGVTGVIDEIQTDINKIKDNPKVKQGIVAVQEGAKELFNSIFEEKGNDEQQQQPKPEKPELDAPAEQSFSVHNIEIGDYRDQVETQTGKPKRSSFNEYGVDWTTYHENYHNFFMVAYDNANDVAGLYTNQDLIVSTYDIKIGTSKKDVQNQLPEALTGIQKGHVNYRVKNDGEFDTFLIDQNYVTIFYDKHENNSVTAIQIISEELENRKEGMFGEPSGELKEGFEYQLFDLTNAERVTHGLSVLNWDDGVRQTARSHSADMAENHYFNHTNQQGLSPSGRMERDGIAFRGAGENIASGQMSSIFAHEGLMNSLGHRENILHRDYQFLAIGVAFDDEKTPYYTENFVIR</sequence>
<dbReference type="PANTHER" id="PTHR31157:SF1">
    <property type="entry name" value="SCP DOMAIN-CONTAINING PROTEIN"/>
    <property type="match status" value="1"/>
</dbReference>
<protein>
    <submittedName>
        <fullName evidence="4">Serine protease</fullName>
    </submittedName>
</protein>
<evidence type="ECO:0000256" key="1">
    <source>
        <dbReference type="SAM" id="MobiDB-lite"/>
    </source>
</evidence>
<feature type="domain" description="CAP-associated" evidence="3">
    <location>
        <begin position="103"/>
        <end position="238"/>
    </location>
</feature>
<name>A0A5C8NZQ6_9BACI</name>
<keyword evidence="4" id="KW-0378">Hydrolase</keyword>
<evidence type="ECO:0000313" key="5">
    <source>
        <dbReference type="Proteomes" id="UP000321574"/>
    </source>
</evidence>